<dbReference type="PANTHER" id="PTHR10704:SF44">
    <property type="entry name" value="LD35051P-RELATED"/>
    <property type="match status" value="1"/>
</dbReference>
<name>A0A6J4R576_9ACTN</name>
<evidence type="ECO:0000313" key="1">
    <source>
        <dbReference type="EMBL" id="CAA9460473.1"/>
    </source>
</evidence>
<dbReference type="PANTHER" id="PTHR10704">
    <property type="entry name" value="CARBOHYDRATE SULFOTRANSFERASE"/>
    <property type="match status" value="1"/>
</dbReference>
<dbReference type="Gene3D" id="3.40.50.300">
    <property type="entry name" value="P-loop containing nucleotide triphosphate hydrolases"/>
    <property type="match status" value="1"/>
</dbReference>
<dbReference type="GO" id="GO:0006790">
    <property type="term" value="P:sulfur compound metabolic process"/>
    <property type="evidence" value="ECO:0007669"/>
    <property type="project" value="TreeGrafter"/>
</dbReference>
<dbReference type="AlphaFoldDB" id="A0A6J4R576"/>
<gene>
    <name evidence="1" type="ORF">AVDCRST_MAG58-2459</name>
</gene>
<evidence type="ECO:0008006" key="2">
    <source>
        <dbReference type="Google" id="ProtNLM"/>
    </source>
</evidence>
<protein>
    <recommendedName>
        <fullName evidence="2">Sulfotransferase domain-containing protein</fullName>
    </recommendedName>
</protein>
<dbReference type="InterPro" id="IPR027417">
    <property type="entry name" value="P-loop_NTPase"/>
</dbReference>
<dbReference type="Pfam" id="PF13469">
    <property type="entry name" value="Sulfotransfer_3"/>
    <property type="match status" value="1"/>
</dbReference>
<sequence length="326" mass="36487">MPVFRYRTVFGVVREVRAVLGLEAGITRGALPEPARTNAGGGAAGGVAPENMIWIFGTGRTGSTWLAAMMEEPEGHDVWFEPRVGTVFDPKRFQRHAGKHFIFAAQYRDVWLRSIRNFILDGASARFPELDGGYLAVKEPGGSIGAALIMEALPESGMVLLIRDPRDVVASWLDATRKGGWQTRRRGEGGRRAESLAETNPNAFVRRHADAYLQHVGSARRAYEAHDGRKVVVRYEDLRADTLGTMKRMYGELDVPVDEARLARAVEKHAWENIPEEEKGQGKFYRKATPQAWREDLSRRQVKTVERITAPLLEEFYPTGPTEEQG</sequence>
<reference evidence="1" key="1">
    <citation type="submission" date="2020-02" db="EMBL/GenBank/DDBJ databases">
        <authorList>
            <person name="Meier V. D."/>
        </authorList>
    </citation>
    <scope>NUCLEOTIDE SEQUENCE</scope>
    <source>
        <strain evidence="1">AVDCRST_MAG58</strain>
    </source>
</reference>
<dbReference type="SUPFAM" id="SSF52540">
    <property type="entry name" value="P-loop containing nucleoside triphosphate hydrolases"/>
    <property type="match status" value="1"/>
</dbReference>
<organism evidence="1">
    <name type="scientific">uncultured Rubrobacteraceae bacterium</name>
    <dbReference type="NCBI Taxonomy" id="349277"/>
    <lineage>
        <taxon>Bacteria</taxon>
        <taxon>Bacillati</taxon>
        <taxon>Actinomycetota</taxon>
        <taxon>Rubrobacteria</taxon>
        <taxon>Rubrobacterales</taxon>
        <taxon>Rubrobacteraceae</taxon>
        <taxon>environmental samples</taxon>
    </lineage>
</organism>
<proteinExistence type="predicted"/>
<dbReference type="GO" id="GO:0006044">
    <property type="term" value="P:N-acetylglucosamine metabolic process"/>
    <property type="evidence" value="ECO:0007669"/>
    <property type="project" value="TreeGrafter"/>
</dbReference>
<dbReference type="GO" id="GO:0001517">
    <property type="term" value="F:N-acetylglucosamine 6-O-sulfotransferase activity"/>
    <property type="evidence" value="ECO:0007669"/>
    <property type="project" value="TreeGrafter"/>
</dbReference>
<accession>A0A6J4R576</accession>
<dbReference type="InterPro" id="IPR051135">
    <property type="entry name" value="Gal/GlcNAc/GalNAc_ST"/>
</dbReference>
<dbReference type="EMBL" id="CADCVF010000051">
    <property type="protein sequence ID" value="CAA9460473.1"/>
    <property type="molecule type" value="Genomic_DNA"/>
</dbReference>